<sequence length="408" mass="46918">MILFYRFCIVFICLTSCFPAVSQTNPETSFENVRELARQNDFDTAIAQMEILVAAYPENDDFRLYLARLNFWNKDYEKATNELTPLFAAEKLKQEPVDLQLQIFLASQDYEKLLNLSKTALEIFPSQGDQYLLYQALAMERTGDSAAAIEVLSQVSLNSELFKSASYLRTELLGRQKNLITIGYLNTSFSNPGASPWHLAHLEYARKGIKIPYSLRVNYGHTFGNSAVQGEVDAYPKISKNSYLYLNLGFSDNNSVFPGLRMGGEYYYNFKKLSSSAGARYLKFSAAEVLMFTGSVSAVLGDYQLGYRPFLISENNNWFVSHALKFRRSFDSREAYVQLDLQYGGIPYYFIVTNDLLRMNSYRAGINLRFRIADNFFVQPILMYEREEFTPANFRNRFNTQLNLSTRF</sequence>
<accession>A0A5B8YFV1</accession>
<dbReference type="Proteomes" id="UP000321954">
    <property type="component" value="Chromosome"/>
</dbReference>
<proteinExistence type="predicted"/>
<evidence type="ECO:0000259" key="2">
    <source>
        <dbReference type="Pfam" id="PF19413"/>
    </source>
</evidence>
<dbReference type="NCBIfam" id="TIGR04390">
    <property type="entry name" value="OMP_YaiO_dom"/>
    <property type="match status" value="1"/>
</dbReference>
<organism evidence="3 4">
    <name type="scientific">Antarcticibacterium arcticum</name>
    <dbReference type="NCBI Taxonomy" id="2585771"/>
    <lineage>
        <taxon>Bacteria</taxon>
        <taxon>Pseudomonadati</taxon>
        <taxon>Bacteroidota</taxon>
        <taxon>Flavobacteriia</taxon>
        <taxon>Flavobacteriales</taxon>
        <taxon>Flavobacteriaceae</taxon>
        <taxon>Antarcticibacterium</taxon>
    </lineage>
</organism>
<reference evidence="3 4" key="1">
    <citation type="submission" date="2019-08" db="EMBL/GenBank/DDBJ databases">
        <title>Antarcticibacterium arcticum sp. nov., a bacterium isolated from marine sediment of the Canadian Beaufort Sea.</title>
        <authorList>
            <person name="Lee Y.M."/>
            <person name="Baek K."/>
            <person name="Lee D.-H."/>
            <person name="Shin S.C."/>
            <person name="Jin Y.K."/>
            <person name="Park Y."/>
        </authorList>
    </citation>
    <scope>NUCLEOTIDE SEQUENCE [LARGE SCALE GENOMIC DNA]</scope>
    <source>
        <strain evidence="3 4">PAMC 28998</strain>
    </source>
</reference>
<dbReference type="RefSeq" id="WP_146830639.1">
    <property type="nucleotide sequence ID" value="NZ_CP042476.1"/>
</dbReference>
<gene>
    <name evidence="3" type="primary">yaiO</name>
    <name evidence="3" type="ORF">FK178_02415</name>
</gene>
<dbReference type="Gene3D" id="1.25.40.10">
    <property type="entry name" value="Tetratricopeptide repeat domain"/>
    <property type="match status" value="1"/>
</dbReference>
<feature type="domain" description="YaiO beta-barrel" evidence="2">
    <location>
        <begin position="177"/>
        <end position="348"/>
    </location>
</feature>
<dbReference type="AlphaFoldDB" id="A0A5B8YFV1"/>
<protein>
    <submittedName>
        <fullName evidence="3">YaiO family outer membrane beta-barrel protein</fullName>
    </submittedName>
</protein>
<keyword evidence="4" id="KW-1185">Reference proteome</keyword>
<feature type="signal peptide" evidence="1">
    <location>
        <begin position="1"/>
        <end position="22"/>
    </location>
</feature>
<evidence type="ECO:0000313" key="4">
    <source>
        <dbReference type="Proteomes" id="UP000321954"/>
    </source>
</evidence>
<dbReference type="KEGG" id="anp:FK178_02415"/>
<dbReference type="Pfam" id="PF13432">
    <property type="entry name" value="TPR_16"/>
    <property type="match status" value="1"/>
</dbReference>
<evidence type="ECO:0000256" key="1">
    <source>
        <dbReference type="SAM" id="SignalP"/>
    </source>
</evidence>
<dbReference type="Pfam" id="PF19413">
    <property type="entry name" value="YaiO"/>
    <property type="match status" value="1"/>
</dbReference>
<dbReference type="SUPFAM" id="SSF48452">
    <property type="entry name" value="TPR-like"/>
    <property type="match status" value="1"/>
</dbReference>
<evidence type="ECO:0000313" key="3">
    <source>
        <dbReference type="EMBL" id="QED36634.1"/>
    </source>
</evidence>
<feature type="chain" id="PRO_5022975278" evidence="1">
    <location>
        <begin position="23"/>
        <end position="408"/>
    </location>
</feature>
<keyword evidence="1" id="KW-0732">Signal</keyword>
<dbReference type="InterPro" id="IPR011990">
    <property type="entry name" value="TPR-like_helical_dom_sf"/>
</dbReference>
<dbReference type="EMBL" id="CP042476">
    <property type="protein sequence ID" value="QED36634.1"/>
    <property type="molecule type" value="Genomic_DNA"/>
</dbReference>
<dbReference type="InterPro" id="IPR030887">
    <property type="entry name" value="Beta-barrel_YaiO"/>
</dbReference>
<dbReference type="OrthoDB" id="742239at2"/>
<name>A0A5B8YFV1_9FLAO</name>